<evidence type="ECO:0000256" key="4">
    <source>
        <dbReference type="ARBA" id="ARBA00022519"/>
    </source>
</evidence>
<keyword evidence="4" id="KW-0997">Cell inner membrane</keyword>
<dbReference type="CDD" id="cd03512">
    <property type="entry name" value="Alkane-hydroxylase"/>
    <property type="match status" value="1"/>
</dbReference>
<gene>
    <name evidence="14" type="ORF">METZ01_LOCUS67887</name>
</gene>
<feature type="transmembrane region" description="Helical" evidence="12">
    <location>
        <begin position="7"/>
        <end position="23"/>
    </location>
</feature>
<evidence type="ECO:0000259" key="13">
    <source>
        <dbReference type="Pfam" id="PF00487"/>
    </source>
</evidence>
<dbReference type="InterPro" id="IPR033885">
    <property type="entry name" value="AlkB/XylM"/>
</dbReference>
<evidence type="ECO:0000256" key="3">
    <source>
        <dbReference type="ARBA" id="ARBA00022475"/>
    </source>
</evidence>
<evidence type="ECO:0000256" key="2">
    <source>
        <dbReference type="ARBA" id="ARBA00010823"/>
    </source>
</evidence>
<evidence type="ECO:0000256" key="9">
    <source>
        <dbReference type="ARBA" id="ARBA00023004"/>
    </source>
</evidence>
<evidence type="ECO:0000256" key="10">
    <source>
        <dbReference type="ARBA" id="ARBA00023033"/>
    </source>
</evidence>
<dbReference type="Pfam" id="PF00487">
    <property type="entry name" value="FA_desaturase"/>
    <property type="match status" value="1"/>
</dbReference>
<keyword evidence="7 12" id="KW-1133">Transmembrane helix</keyword>
<evidence type="ECO:0000256" key="5">
    <source>
        <dbReference type="ARBA" id="ARBA00022692"/>
    </source>
</evidence>
<keyword evidence="10" id="KW-0503">Monooxygenase</keyword>
<reference evidence="14" key="1">
    <citation type="submission" date="2018-05" db="EMBL/GenBank/DDBJ databases">
        <authorList>
            <person name="Lanie J.A."/>
            <person name="Ng W.-L."/>
            <person name="Kazmierczak K.M."/>
            <person name="Andrzejewski T.M."/>
            <person name="Davidsen T.M."/>
            <person name="Wayne K.J."/>
            <person name="Tettelin H."/>
            <person name="Glass J.I."/>
            <person name="Rusch D."/>
            <person name="Podicherti R."/>
            <person name="Tsui H.-C.T."/>
            <person name="Winkler M.E."/>
        </authorList>
    </citation>
    <scope>NUCLEOTIDE SEQUENCE</scope>
</reference>
<dbReference type="GO" id="GO:0006629">
    <property type="term" value="P:lipid metabolic process"/>
    <property type="evidence" value="ECO:0007669"/>
    <property type="project" value="InterPro"/>
</dbReference>
<evidence type="ECO:0000256" key="8">
    <source>
        <dbReference type="ARBA" id="ARBA00023002"/>
    </source>
</evidence>
<evidence type="ECO:0000256" key="7">
    <source>
        <dbReference type="ARBA" id="ARBA00022989"/>
    </source>
</evidence>
<dbReference type="GO" id="GO:0046872">
    <property type="term" value="F:metal ion binding"/>
    <property type="evidence" value="ECO:0007669"/>
    <property type="project" value="UniProtKB-KW"/>
</dbReference>
<keyword evidence="6" id="KW-0479">Metal-binding</keyword>
<protein>
    <recommendedName>
        <fullName evidence="13">Fatty acid desaturase domain-containing protein</fullName>
    </recommendedName>
</protein>
<sequence length="366" mass="41346">MAHYLKYYIMILLILPTIVGILLGGHWMWLGFIILFIVVVGGDALLSDDTSTPGYKYTWILELPLHLAFPMISILLVSLAWSSGSGSSDLMGIGVWLGGLFDHDLIQARNGSVWVDHLGAVIGTGFLVAGYGTNAGHELSHRLKDRTARSESRWLLSASCNADFTIEHVFGHHSRVGTDDDPATARRGENVYSFFFRSTIMGHISAWRLELGRLRKKGQSPWLVHNQMLTGYAMSLCWVGIFYAAAGSFGVMLFLGQALLAKFLFETVNYMEHYGLSRRPDMPVMPEHSWNTNRRMSSMVLFSLTRHSSHHEKPKIPYWVLDPYTSAPQMPFGYLTTFFLCLVPPLWYQVMEPRLKEWDSKYATVG</sequence>
<evidence type="ECO:0000256" key="12">
    <source>
        <dbReference type="SAM" id="Phobius"/>
    </source>
</evidence>
<name>A0A381TLX8_9ZZZZ</name>
<feature type="domain" description="Fatty acid desaturase" evidence="13">
    <location>
        <begin position="114"/>
        <end position="336"/>
    </location>
</feature>
<feature type="transmembrane region" description="Helical" evidence="12">
    <location>
        <begin position="229"/>
        <end position="255"/>
    </location>
</feature>
<keyword evidence="11 12" id="KW-0472">Membrane</keyword>
<feature type="transmembrane region" description="Helical" evidence="12">
    <location>
        <begin position="29"/>
        <end position="47"/>
    </location>
</feature>
<dbReference type="GO" id="GO:0004497">
    <property type="term" value="F:monooxygenase activity"/>
    <property type="evidence" value="ECO:0007669"/>
    <property type="project" value="UniProtKB-KW"/>
</dbReference>
<proteinExistence type="inferred from homology"/>
<keyword evidence="8" id="KW-0560">Oxidoreductase</keyword>
<evidence type="ECO:0000256" key="6">
    <source>
        <dbReference type="ARBA" id="ARBA00022723"/>
    </source>
</evidence>
<dbReference type="PANTHER" id="PTHR38674">
    <property type="entry name" value="ALKANE 1-MONOOXYGENASE 1"/>
    <property type="match status" value="1"/>
</dbReference>
<keyword evidence="5 12" id="KW-0812">Transmembrane</keyword>
<dbReference type="InterPro" id="IPR005804">
    <property type="entry name" value="FA_desaturase_dom"/>
</dbReference>
<feature type="transmembrane region" description="Helical" evidence="12">
    <location>
        <begin position="59"/>
        <end position="81"/>
    </location>
</feature>
<dbReference type="EMBL" id="UINC01004534">
    <property type="protein sequence ID" value="SVA15033.1"/>
    <property type="molecule type" value="Genomic_DNA"/>
</dbReference>
<evidence type="ECO:0000256" key="1">
    <source>
        <dbReference type="ARBA" id="ARBA00004429"/>
    </source>
</evidence>
<comment type="similarity">
    <text evidence="2">Belongs to the fatty acid desaturase type 1 family. AlkB subfamily.</text>
</comment>
<evidence type="ECO:0000313" key="14">
    <source>
        <dbReference type="EMBL" id="SVA15033.1"/>
    </source>
</evidence>
<keyword evidence="9" id="KW-0408">Iron</keyword>
<feature type="transmembrane region" description="Helical" evidence="12">
    <location>
        <begin position="332"/>
        <end position="351"/>
    </location>
</feature>
<accession>A0A381TLX8</accession>
<evidence type="ECO:0000256" key="11">
    <source>
        <dbReference type="ARBA" id="ARBA00023136"/>
    </source>
</evidence>
<dbReference type="AlphaFoldDB" id="A0A381TLX8"/>
<organism evidence="14">
    <name type="scientific">marine metagenome</name>
    <dbReference type="NCBI Taxonomy" id="408172"/>
    <lineage>
        <taxon>unclassified sequences</taxon>
        <taxon>metagenomes</taxon>
        <taxon>ecological metagenomes</taxon>
    </lineage>
</organism>
<comment type="subcellular location">
    <subcellularLocation>
        <location evidence="1">Cell inner membrane</location>
        <topology evidence="1">Multi-pass membrane protein</topology>
    </subcellularLocation>
</comment>
<keyword evidence="3" id="KW-1003">Cell membrane</keyword>
<dbReference type="PANTHER" id="PTHR38674:SF1">
    <property type="entry name" value="ALKANE 1-MONOOXYGENASE 1"/>
    <property type="match status" value="1"/>
</dbReference>
<dbReference type="GO" id="GO:0005886">
    <property type="term" value="C:plasma membrane"/>
    <property type="evidence" value="ECO:0007669"/>
    <property type="project" value="UniProtKB-SubCell"/>
</dbReference>